<proteinExistence type="predicted"/>
<organism evidence="2">
    <name type="scientific">Cacopsylla melanoneura</name>
    <dbReference type="NCBI Taxonomy" id="428564"/>
    <lineage>
        <taxon>Eukaryota</taxon>
        <taxon>Metazoa</taxon>
        <taxon>Ecdysozoa</taxon>
        <taxon>Arthropoda</taxon>
        <taxon>Hexapoda</taxon>
        <taxon>Insecta</taxon>
        <taxon>Pterygota</taxon>
        <taxon>Neoptera</taxon>
        <taxon>Paraneoptera</taxon>
        <taxon>Hemiptera</taxon>
        <taxon>Sternorrhyncha</taxon>
        <taxon>Psylloidea</taxon>
        <taxon>Psyllidae</taxon>
        <taxon>Psyllinae</taxon>
        <taxon>Cacopsylla</taxon>
    </lineage>
</organism>
<evidence type="ECO:0000256" key="1">
    <source>
        <dbReference type="SAM" id="SignalP"/>
    </source>
</evidence>
<dbReference type="AlphaFoldDB" id="A0A8D9DPC6"/>
<accession>A0A8D9DPC6</accession>
<evidence type="ECO:0000313" key="2">
    <source>
        <dbReference type="EMBL" id="CAG6726343.1"/>
    </source>
</evidence>
<feature type="signal peptide" evidence="1">
    <location>
        <begin position="1"/>
        <end position="30"/>
    </location>
</feature>
<keyword evidence="1" id="KW-0732">Signal</keyword>
<feature type="chain" id="PRO_5034822958" evidence="1">
    <location>
        <begin position="31"/>
        <end position="101"/>
    </location>
</feature>
<sequence>MFRTRACFQLGPKSILYLLLVLDFNEKVSSLSYSEIEFGCRFPTLNNYSYNITKGDNKENPVWSNLAMKSYAVDNFENIEKPLKNLFSEASIQNELSLFTE</sequence>
<protein>
    <submittedName>
        <fullName evidence="2">Uncharacterized protein</fullName>
    </submittedName>
</protein>
<dbReference type="EMBL" id="HBUF01371451">
    <property type="protein sequence ID" value="CAG6726343.1"/>
    <property type="molecule type" value="Transcribed_RNA"/>
</dbReference>
<name>A0A8D9DPC6_9HEMI</name>
<reference evidence="2" key="1">
    <citation type="submission" date="2021-05" db="EMBL/GenBank/DDBJ databases">
        <authorList>
            <person name="Alioto T."/>
            <person name="Alioto T."/>
            <person name="Gomez Garrido J."/>
        </authorList>
    </citation>
    <scope>NUCLEOTIDE SEQUENCE</scope>
</reference>